<dbReference type="Proteomes" id="UP000198418">
    <property type="component" value="Unassembled WGS sequence"/>
</dbReference>
<accession>A0A212SF15</accession>
<protein>
    <submittedName>
        <fullName evidence="1">Uncharacterized protein</fullName>
    </submittedName>
</protein>
<sequence length="80" mass="8454">MHLPGDLAEFLLAQARSADFAHDRERFLAAAEHLAAMASDAVLAVVESPKIADVARKLNETAAILTAAVAEHSEESNDGD</sequence>
<evidence type="ECO:0000313" key="2">
    <source>
        <dbReference type="Proteomes" id="UP000198418"/>
    </source>
</evidence>
<evidence type="ECO:0000313" key="1">
    <source>
        <dbReference type="EMBL" id="SNB84228.1"/>
    </source>
</evidence>
<dbReference type="AlphaFoldDB" id="A0A212SF15"/>
<name>A0A212SF15_RHOAC</name>
<reference evidence="2" key="1">
    <citation type="submission" date="2017-06" db="EMBL/GenBank/DDBJ databases">
        <authorList>
            <person name="Varghese N."/>
            <person name="Submissions S."/>
        </authorList>
    </citation>
    <scope>NUCLEOTIDE SEQUENCE [LARGE SCALE GENOMIC DNA]</scope>
    <source>
        <strain evidence="2">DSM 137</strain>
    </source>
</reference>
<dbReference type="RefSeq" id="WP_088522618.1">
    <property type="nucleotide sequence ID" value="NZ_FYDG01000034.1"/>
</dbReference>
<keyword evidence="2" id="KW-1185">Reference proteome</keyword>
<gene>
    <name evidence="1" type="ORF">SAMN06265338_1348</name>
</gene>
<dbReference type="EMBL" id="FYDG01000034">
    <property type="protein sequence ID" value="SNB84228.1"/>
    <property type="molecule type" value="Genomic_DNA"/>
</dbReference>
<proteinExistence type="predicted"/>
<organism evidence="1 2">
    <name type="scientific">Rhodoblastus acidophilus</name>
    <name type="common">Rhodopseudomonas acidophila</name>
    <dbReference type="NCBI Taxonomy" id="1074"/>
    <lineage>
        <taxon>Bacteria</taxon>
        <taxon>Pseudomonadati</taxon>
        <taxon>Pseudomonadota</taxon>
        <taxon>Alphaproteobacteria</taxon>
        <taxon>Hyphomicrobiales</taxon>
        <taxon>Rhodoblastaceae</taxon>
        <taxon>Rhodoblastus</taxon>
    </lineage>
</organism>